<dbReference type="EMBL" id="JBBNPP010000015">
    <property type="protein sequence ID" value="MEQ3347287.1"/>
    <property type="molecule type" value="Genomic_DNA"/>
</dbReference>
<accession>A0ABV1J2A0</accession>
<sequence>MITINSLTIRSLNKIYRAFSGFYEDSITKKVHDFITKPLAKNFSTSKTKVVIAGEKPLFRDTLIYKIYREIFNLIEKFMNLLGKIFLPLIKKSFFLGATFKSLDNFDEIAGIISNIMFYTGIFTLIISLIIRASIIFPLAFIILGIILSLLKGKYMDIIMGSKVLEFFISFFKLDEGGENWW</sequence>
<reference evidence="2 3" key="1">
    <citation type="submission" date="2024-04" db="EMBL/GenBank/DDBJ databases">
        <title>Human intestinal bacterial collection.</title>
        <authorList>
            <person name="Pauvert C."/>
            <person name="Hitch T.C.A."/>
            <person name="Clavel T."/>
        </authorList>
    </citation>
    <scope>NUCLEOTIDE SEQUENCE [LARGE SCALE GENOMIC DNA]</scope>
    <source>
        <strain evidence="2 3">CLA-SR-H019</strain>
    </source>
</reference>
<organism evidence="2 3">
    <name type="scientific">Peptoniphilus senegalensis</name>
    <dbReference type="NCBI Taxonomy" id="1465757"/>
    <lineage>
        <taxon>Bacteria</taxon>
        <taxon>Bacillati</taxon>
        <taxon>Bacillota</taxon>
        <taxon>Tissierellia</taxon>
        <taxon>Tissierellales</taxon>
        <taxon>Peptoniphilaceae</taxon>
        <taxon>Peptoniphilus</taxon>
    </lineage>
</organism>
<keyword evidence="1" id="KW-1133">Transmembrane helix</keyword>
<protein>
    <recommendedName>
        <fullName evidence="4">ABC transmembrane type-1 domain-containing protein</fullName>
    </recommendedName>
</protein>
<keyword evidence="1" id="KW-0472">Membrane</keyword>
<gene>
    <name evidence="2" type="ORF">AAA073_07550</name>
</gene>
<evidence type="ECO:0008006" key="4">
    <source>
        <dbReference type="Google" id="ProtNLM"/>
    </source>
</evidence>
<keyword evidence="1" id="KW-0812">Transmembrane</keyword>
<evidence type="ECO:0000313" key="2">
    <source>
        <dbReference type="EMBL" id="MEQ3347287.1"/>
    </source>
</evidence>
<keyword evidence="3" id="KW-1185">Reference proteome</keyword>
<feature type="transmembrane region" description="Helical" evidence="1">
    <location>
        <begin position="109"/>
        <end position="129"/>
    </location>
</feature>
<proteinExistence type="predicted"/>
<evidence type="ECO:0000256" key="1">
    <source>
        <dbReference type="SAM" id="Phobius"/>
    </source>
</evidence>
<feature type="transmembrane region" description="Helical" evidence="1">
    <location>
        <begin position="135"/>
        <end position="153"/>
    </location>
</feature>
<dbReference type="RefSeq" id="WP_349189153.1">
    <property type="nucleotide sequence ID" value="NZ_JBBNPP010000015.1"/>
</dbReference>
<comment type="caution">
    <text evidence="2">The sequence shown here is derived from an EMBL/GenBank/DDBJ whole genome shotgun (WGS) entry which is preliminary data.</text>
</comment>
<dbReference type="Proteomes" id="UP001491691">
    <property type="component" value="Unassembled WGS sequence"/>
</dbReference>
<name>A0ABV1J2A0_9FIRM</name>
<evidence type="ECO:0000313" key="3">
    <source>
        <dbReference type="Proteomes" id="UP001491691"/>
    </source>
</evidence>